<organism evidence="9 10">
    <name type="scientific">Parathermosynechococcus lividus PCC 6715</name>
    <dbReference type="NCBI Taxonomy" id="1917166"/>
    <lineage>
        <taxon>Bacteria</taxon>
        <taxon>Bacillati</taxon>
        <taxon>Cyanobacteriota</taxon>
        <taxon>Cyanophyceae</taxon>
        <taxon>Acaryochloridales</taxon>
        <taxon>Thermosynechococcaceae</taxon>
        <taxon>Parathermosynechococcus</taxon>
    </lineage>
</organism>
<dbReference type="RefSeq" id="WP_099798228.1">
    <property type="nucleotide sequence ID" value="NZ_CP018092.1"/>
</dbReference>
<feature type="transmembrane region" description="Helical" evidence="6">
    <location>
        <begin position="62"/>
        <end position="78"/>
    </location>
</feature>
<keyword evidence="10" id="KW-1185">Reference proteome</keyword>
<dbReference type="AlphaFoldDB" id="A0A2D2Q057"/>
<feature type="domain" description="DUF4131" evidence="8">
    <location>
        <begin position="30"/>
        <end position="208"/>
    </location>
</feature>
<feature type="transmembrane region" description="Helical" evidence="6">
    <location>
        <begin position="340"/>
        <end position="357"/>
    </location>
</feature>
<feature type="transmembrane region" description="Helical" evidence="6">
    <location>
        <begin position="404"/>
        <end position="425"/>
    </location>
</feature>
<evidence type="ECO:0000259" key="8">
    <source>
        <dbReference type="Pfam" id="PF13567"/>
    </source>
</evidence>
<keyword evidence="4 6" id="KW-1133">Transmembrane helix</keyword>
<reference evidence="10" key="2">
    <citation type="journal article" date="2022" name="Front. Microbiol.">
        <title>Comparative Genomic Analysis Revealed Distinct Molecular Components and Organization of CO2-Concentrating Mechanism in Thermophilic Cyanobacteria.</title>
        <authorList>
            <person name="Tang J."/>
            <person name="Zhou H."/>
            <person name="Yao D."/>
            <person name="Riaz S."/>
            <person name="You D."/>
            <person name="Klepacz-Smolka A."/>
            <person name="Daroch M."/>
        </authorList>
    </citation>
    <scope>NUCLEOTIDE SEQUENCE [LARGE SCALE GENOMIC DNA]</scope>
    <source>
        <strain evidence="10">PCC 6715</strain>
    </source>
</reference>
<name>A0A2D2Q057_PARLV</name>
<evidence type="ECO:0000256" key="5">
    <source>
        <dbReference type="ARBA" id="ARBA00023136"/>
    </source>
</evidence>
<reference evidence="9 10" key="1">
    <citation type="submission" date="2016-11" db="EMBL/GenBank/DDBJ databases">
        <title>Complete genome sequence of thermophilic cyanobacteria strain Synechococcus sp. PCC6715.</title>
        <authorList>
            <person name="Tang J."/>
            <person name="Daroch M."/>
            <person name="Liang Y."/>
            <person name="Jiang D."/>
            <person name="Shah M."/>
        </authorList>
    </citation>
    <scope>NUCLEOTIDE SEQUENCE [LARGE SCALE GENOMIC DNA]</scope>
    <source>
        <strain evidence="9 10">PCC 6715</strain>
    </source>
</reference>
<feature type="transmembrane region" description="Helical" evidence="6">
    <location>
        <begin position="513"/>
        <end position="531"/>
    </location>
</feature>
<evidence type="ECO:0000313" key="9">
    <source>
        <dbReference type="EMBL" id="ATS17878.1"/>
    </source>
</evidence>
<keyword evidence="5 6" id="KW-0472">Membrane</keyword>
<evidence type="ECO:0000256" key="3">
    <source>
        <dbReference type="ARBA" id="ARBA00022692"/>
    </source>
</evidence>
<evidence type="ECO:0000313" key="10">
    <source>
        <dbReference type="Proteomes" id="UP000231057"/>
    </source>
</evidence>
<evidence type="ECO:0000256" key="4">
    <source>
        <dbReference type="ARBA" id="ARBA00022989"/>
    </source>
</evidence>
<feature type="transmembrane region" description="Helical" evidence="6">
    <location>
        <begin position="364"/>
        <end position="384"/>
    </location>
</feature>
<dbReference type="GO" id="GO:0005886">
    <property type="term" value="C:plasma membrane"/>
    <property type="evidence" value="ECO:0007669"/>
    <property type="project" value="UniProtKB-SubCell"/>
</dbReference>
<dbReference type="EMBL" id="CP018092">
    <property type="protein sequence ID" value="ATS17878.1"/>
    <property type="molecule type" value="Genomic_DNA"/>
</dbReference>
<accession>A0A2D2Q057</accession>
<comment type="subcellular location">
    <subcellularLocation>
        <location evidence="1">Cell membrane</location>
        <topology evidence="1">Multi-pass membrane protein</topology>
    </subcellularLocation>
</comment>
<dbReference type="NCBIfam" id="TIGR00360">
    <property type="entry name" value="ComEC_N-term"/>
    <property type="match status" value="1"/>
</dbReference>
<dbReference type="InterPro" id="IPR052159">
    <property type="entry name" value="Competence_DNA_uptake"/>
</dbReference>
<keyword evidence="3 6" id="KW-0812">Transmembrane</keyword>
<dbReference type="Pfam" id="PF03772">
    <property type="entry name" value="Competence"/>
    <property type="match status" value="1"/>
</dbReference>
<feature type="domain" description="ComEC/Rec2-related protein" evidence="7">
    <location>
        <begin position="247"/>
        <end position="509"/>
    </location>
</feature>
<keyword evidence="2" id="KW-1003">Cell membrane</keyword>
<feature type="transmembrane region" description="Helical" evidence="6">
    <location>
        <begin position="269"/>
        <end position="291"/>
    </location>
</feature>
<feature type="transmembrane region" description="Helical" evidence="6">
    <location>
        <begin position="12"/>
        <end position="42"/>
    </location>
</feature>
<evidence type="ECO:0000256" key="2">
    <source>
        <dbReference type="ARBA" id="ARBA00022475"/>
    </source>
</evidence>
<dbReference type="PANTHER" id="PTHR30619">
    <property type="entry name" value="DNA INTERNALIZATION/COMPETENCE PROTEIN COMEC/REC2"/>
    <property type="match status" value="1"/>
</dbReference>
<dbReference type="InterPro" id="IPR004477">
    <property type="entry name" value="ComEC_N"/>
</dbReference>
<dbReference type="InterPro" id="IPR025405">
    <property type="entry name" value="DUF4131"/>
</dbReference>
<feature type="transmembrane region" description="Helical" evidence="6">
    <location>
        <begin position="484"/>
        <end position="506"/>
    </location>
</feature>
<feature type="transmembrane region" description="Helical" evidence="6">
    <location>
        <begin position="432"/>
        <end position="464"/>
    </location>
</feature>
<sequence>MVSTVPRNDLVLWAIAFIAGCILTLVQGGWLIVLGTGGLCWWLRRQRWGRSLWLRLPTSRSVAIATVVALLAMSYLWLRTPQPTVTDISGVVRRLADLNLPPTVAVTGVVQTTPLPNRAGRLRFFMAVEQYRNVSQQASQDALLRGRASGRLYVTLPGTIAADLHPGQRIEVKGTLYRPRPSGSRFIRTFNFQRQLQLQNTFAGLTGEELRGLDHGSGWGLWAIRQRITAAHRAGLGDRHGSLVSAMVLGSRAVAVPFELRDAFRRVGLSHALAASGFHTAILLTVALTLVRPFPERWRYSCGGGVLILFVCLSGFAPSAIRAGLMGLASLAALAGNQKVQPLGALLAIACGMLLYNPLWIEDIGFQLSFLATLGLIVSSQPISDRLDWCPGVLRNPLAVPLAATIWVFPLSLAIFGVFPVYGLLANVLTTFLLVMLTVGGFISALGALLLPTIGASIATVLYWPTELLVWFVQHIGQWPGATIALGTLGWGQVVVLYALIVLVWWHPWWQHRWLAVFTVGLALVVLPFLIRQQMLFQATVLATTRVPMLVIQQPAGTIALNAGDPHVLTAFLAQEGINRIDWAIASDRRSQNWLDVHATTPLRRLTTVATANSDPAYQQMLAALPVEHHTLLPQQPSRLGNVEITVQRADPAILRFNLGRSDWLFISDPAADQHHWLRGAPVATPDVLWWWGRRFDLQLLEHIQPKAIIFSQARLAPQISTALQQKNIPYFIVGRDGEIRWTPKTALTANLDASNDGIF</sequence>
<dbReference type="PANTHER" id="PTHR30619:SF1">
    <property type="entry name" value="RECOMBINATION PROTEIN 2"/>
    <property type="match status" value="1"/>
</dbReference>
<evidence type="ECO:0000259" key="7">
    <source>
        <dbReference type="Pfam" id="PF03772"/>
    </source>
</evidence>
<dbReference type="PROSITE" id="PS51257">
    <property type="entry name" value="PROKAR_LIPOPROTEIN"/>
    <property type="match status" value="1"/>
</dbReference>
<protein>
    <submittedName>
        <fullName evidence="9">Competence protein ComEC</fullName>
    </submittedName>
</protein>
<gene>
    <name evidence="9" type="ORF">BRW62_02950</name>
</gene>
<proteinExistence type="predicted"/>
<evidence type="ECO:0000256" key="1">
    <source>
        <dbReference type="ARBA" id="ARBA00004651"/>
    </source>
</evidence>
<dbReference type="Pfam" id="PF13567">
    <property type="entry name" value="DUF4131"/>
    <property type="match status" value="1"/>
</dbReference>
<dbReference type="OrthoDB" id="9761531at2"/>
<dbReference type="Proteomes" id="UP000231057">
    <property type="component" value="Chromosome"/>
</dbReference>
<dbReference type="KEGG" id="slw:BRW62_02950"/>
<feature type="transmembrane region" description="Helical" evidence="6">
    <location>
        <begin position="298"/>
        <end position="320"/>
    </location>
</feature>
<evidence type="ECO:0000256" key="6">
    <source>
        <dbReference type="SAM" id="Phobius"/>
    </source>
</evidence>